<name>A0ABW3W001_9ACTN</name>
<protein>
    <submittedName>
        <fullName evidence="4">Lysophospholipid acyltransferase family protein</fullName>
    </submittedName>
</protein>
<organism evidence="4 5">
    <name type="scientific">Nocardioides ginsengisoli</name>
    <dbReference type="NCBI Taxonomy" id="363868"/>
    <lineage>
        <taxon>Bacteria</taxon>
        <taxon>Bacillati</taxon>
        <taxon>Actinomycetota</taxon>
        <taxon>Actinomycetes</taxon>
        <taxon>Propionibacteriales</taxon>
        <taxon>Nocardioidaceae</taxon>
        <taxon>Nocardioides</taxon>
    </lineage>
</organism>
<feature type="domain" description="Phospholipid/glycerol acyltransferase" evidence="3">
    <location>
        <begin position="52"/>
        <end position="162"/>
    </location>
</feature>
<dbReference type="SUPFAM" id="SSF69593">
    <property type="entry name" value="Glycerol-3-phosphate (1)-acyltransferase"/>
    <property type="match status" value="1"/>
</dbReference>
<keyword evidence="2 4" id="KW-0012">Acyltransferase</keyword>
<evidence type="ECO:0000313" key="4">
    <source>
        <dbReference type="EMBL" id="MFD1248344.1"/>
    </source>
</evidence>
<sequence>MSAHVQQPRSDVVRTPARGLLVRGRRTSRWLIRRRWDVEVLHPERFPATGPVVVAGNHVGFVDGPLMAIFAPRPVHALTKEEMFSGPLGAFLRWSGQIPLDRFHTDTRAIRTAIGVLREGHCVGVFPEGTRGPGDLQRLHPGAAYLAMVTGAPVVPLTFLGTRLPGGRSNSLPPKRAQVRIVVGEPMPVDAVSWPRTRENVRLTSAALHAHMRAGLAAALEETGRRLPGPLPQGDTDE</sequence>
<dbReference type="PANTHER" id="PTHR10434:SF11">
    <property type="entry name" value="1-ACYL-SN-GLYCEROL-3-PHOSPHATE ACYLTRANSFERASE"/>
    <property type="match status" value="1"/>
</dbReference>
<dbReference type="PANTHER" id="PTHR10434">
    <property type="entry name" value="1-ACYL-SN-GLYCEROL-3-PHOSPHATE ACYLTRANSFERASE"/>
    <property type="match status" value="1"/>
</dbReference>
<reference evidence="5" key="1">
    <citation type="journal article" date="2019" name="Int. J. Syst. Evol. Microbiol.">
        <title>The Global Catalogue of Microorganisms (GCM) 10K type strain sequencing project: providing services to taxonomists for standard genome sequencing and annotation.</title>
        <authorList>
            <consortium name="The Broad Institute Genomics Platform"/>
            <consortium name="The Broad Institute Genome Sequencing Center for Infectious Disease"/>
            <person name="Wu L."/>
            <person name="Ma J."/>
        </authorList>
    </citation>
    <scope>NUCLEOTIDE SEQUENCE [LARGE SCALE GENOMIC DNA]</scope>
    <source>
        <strain evidence="5">CCUG 52478</strain>
    </source>
</reference>
<dbReference type="InterPro" id="IPR002123">
    <property type="entry name" value="Plipid/glycerol_acylTrfase"/>
</dbReference>
<keyword evidence="1" id="KW-0808">Transferase</keyword>
<dbReference type="GO" id="GO:0016746">
    <property type="term" value="F:acyltransferase activity"/>
    <property type="evidence" value="ECO:0007669"/>
    <property type="project" value="UniProtKB-KW"/>
</dbReference>
<keyword evidence="5" id="KW-1185">Reference proteome</keyword>
<evidence type="ECO:0000256" key="1">
    <source>
        <dbReference type="ARBA" id="ARBA00022679"/>
    </source>
</evidence>
<evidence type="ECO:0000313" key="5">
    <source>
        <dbReference type="Proteomes" id="UP001597229"/>
    </source>
</evidence>
<dbReference type="RefSeq" id="WP_367917858.1">
    <property type="nucleotide sequence ID" value="NZ_BAABAC010000006.1"/>
</dbReference>
<dbReference type="Proteomes" id="UP001597229">
    <property type="component" value="Unassembled WGS sequence"/>
</dbReference>
<dbReference type="SMART" id="SM00563">
    <property type="entry name" value="PlsC"/>
    <property type="match status" value="1"/>
</dbReference>
<proteinExistence type="predicted"/>
<dbReference type="CDD" id="cd07989">
    <property type="entry name" value="LPLAT_AGPAT-like"/>
    <property type="match status" value="1"/>
</dbReference>
<gene>
    <name evidence="4" type="ORF">ACFQ3F_11160</name>
</gene>
<accession>A0ABW3W001</accession>
<comment type="caution">
    <text evidence="4">The sequence shown here is derived from an EMBL/GenBank/DDBJ whole genome shotgun (WGS) entry which is preliminary data.</text>
</comment>
<dbReference type="Pfam" id="PF01553">
    <property type="entry name" value="Acyltransferase"/>
    <property type="match status" value="1"/>
</dbReference>
<evidence type="ECO:0000256" key="2">
    <source>
        <dbReference type="ARBA" id="ARBA00023315"/>
    </source>
</evidence>
<evidence type="ECO:0000259" key="3">
    <source>
        <dbReference type="SMART" id="SM00563"/>
    </source>
</evidence>
<dbReference type="EMBL" id="JBHTLX010000016">
    <property type="protein sequence ID" value="MFD1248344.1"/>
    <property type="molecule type" value="Genomic_DNA"/>
</dbReference>